<dbReference type="InterPro" id="IPR023353">
    <property type="entry name" value="LemA-like_dom_sf"/>
</dbReference>
<dbReference type="AlphaFoldDB" id="A0A1S8TCC0"/>
<keyword evidence="3" id="KW-0812">Transmembrane</keyword>
<dbReference type="Proteomes" id="UP000190890">
    <property type="component" value="Unassembled WGS sequence"/>
</dbReference>
<evidence type="ECO:0000313" key="7">
    <source>
        <dbReference type="Proteomes" id="UP000190890"/>
    </source>
</evidence>
<evidence type="ECO:0000256" key="4">
    <source>
        <dbReference type="ARBA" id="ARBA00022989"/>
    </source>
</evidence>
<keyword evidence="5" id="KW-0472">Membrane</keyword>
<dbReference type="Gene3D" id="1.20.1440.20">
    <property type="entry name" value="LemA-like domain"/>
    <property type="match status" value="1"/>
</dbReference>
<evidence type="ECO:0000256" key="5">
    <source>
        <dbReference type="ARBA" id="ARBA00023136"/>
    </source>
</evidence>
<dbReference type="InterPro" id="IPR007156">
    <property type="entry name" value="MamQ_LemA"/>
</dbReference>
<dbReference type="SUPFAM" id="SSF140478">
    <property type="entry name" value="LemA-like"/>
    <property type="match status" value="1"/>
</dbReference>
<dbReference type="PANTHER" id="PTHR34478">
    <property type="entry name" value="PROTEIN LEMA"/>
    <property type="match status" value="1"/>
</dbReference>
<reference evidence="6 7" key="1">
    <citation type="submission" date="2016-05" db="EMBL/GenBank/DDBJ databases">
        <title>Microbial solvent formation.</title>
        <authorList>
            <person name="Poehlein A."/>
            <person name="Montoya Solano J.D."/>
            <person name="Flitsch S."/>
            <person name="Krabben P."/>
            <person name="Duerre P."/>
            <person name="Daniel R."/>
        </authorList>
    </citation>
    <scope>NUCLEOTIDE SEQUENCE [LARGE SCALE GENOMIC DNA]</scope>
    <source>
        <strain evidence="6 7">DSM 2619</strain>
    </source>
</reference>
<evidence type="ECO:0000313" key="6">
    <source>
        <dbReference type="EMBL" id="OOM75259.1"/>
    </source>
</evidence>
<proteinExistence type="inferred from homology"/>
<name>A0A1S8TCC0_9CLOT</name>
<keyword evidence="7" id="KW-1185">Reference proteome</keyword>
<gene>
    <name evidence="6" type="ORF">CLPUN_33890</name>
</gene>
<dbReference type="EMBL" id="LZZM01000188">
    <property type="protein sequence ID" value="OOM75259.1"/>
    <property type="molecule type" value="Genomic_DNA"/>
</dbReference>
<dbReference type="RefSeq" id="WP_077848419.1">
    <property type="nucleotide sequence ID" value="NZ_LZZM01000188.1"/>
</dbReference>
<evidence type="ECO:0000256" key="2">
    <source>
        <dbReference type="ARBA" id="ARBA00008854"/>
    </source>
</evidence>
<accession>A0A1S8TCC0</accession>
<dbReference type="PANTHER" id="PTHR34478:SF2">
    <property type="entry name" value="MEMBRANE PROTEIN"/>
    <property type="match status" value="1"/>
</dbReference>
<evidence type="ECO:0000256" key="1">
    <source>
        <dbReference type="ARBA" id="ARBA00004167"/>
    </source>
</evidence>
<comment type="caution">
    <text evidence="6">The sequence shown here is derived from an EMBL/GenBank/DDBJ whole genome shotgun (WGS) entry which is preliminary data.</text>
</comment>
<comment type="similarity">
    <text evidence="2">Belongs to the LemA family.</text>
</comment>
<keyword evidence="4" id="KW-1133">Transmembrane helix</keyword>
<evidence type="ECO:0000256" key="3">
    <source>
        <dbReference type="ARBA" id="ARBA00022692"/>
    </source>
</evidence>
<protein>
    <submittedName>
        <fullName evidence="6">LemA family protein</fullName>
    </submittedName>
</protein>
<comment type="subcellular location">
    <subcellularLocation>
        <location evidence="1">Membrane</location>
        <topology evidence="1">Single-pass membrane protein</topology>
    </subcellularLocation>
</comment>
<organism evidence="6 7">
    <name type="scientific">Clostridium puniceum</name>
    <dbReference type="NCBI Taxonomy" id="29367"/>
    <lineage>
        <taxon>Bacteria</taxon>
        <taxon>Bacillati</taxon>
        <taxon>Bacillota</taxon>
        <taxon>Clostridia</taxon>
        <taxon>Eubacteriales</taxon>
        <taxon>Clostridiaceae</taxon>
        <taxon>Clostridium</taxon>
    </lineage>
</organism>
<dbReference type="STRING" id="29367.CLPUN_33890"/>
<dbReference type="GO" id="GO:0016020">
    <property type="term" value="C:membrane"/>
    <property type="evidence" value="ECO:0007669"/>
    <property type="project" value="UniProtKB-SubCell"/>
</dbReference>
<dbReference type="Pfam" id="PF04011">
    <property type="entry name" value="LemA"/>
    <property type="match status" value="1"/>
</dbReference>
<sequence length="188" mass="20791">MNKSMKIILVIVGILIILAIPVSDYNSLVSLEQKVNSASSNIDTQLQRRSDLIPNLVSTVKGYATQEKTIFTDIANARSKLAGATNVSEQANADNELSSALSRLLVVVENYPDLKSSQSFRDLSIQLEGTENRIAVARQDYNTAVTNYNTKRRRFPSNIISSLFGFQEKILYKASEGAKEVPSVDFNK</sequence>
<dbReference type="OrthoDB" id="9804152at2"/>